<evidence type="ECO:0000256" key="6">
    <source>
        <dbReference type="PROSITE-ProRule" id="PRU00239"/>
    </source>
</evidence>
<comment type="caution">
    <text evidence="6">Lacks conserved residue(s) required for the propagation of feature annotation.</text>
</comment>
<evidence type="ECO:0000256" key="5">
    <source>
        <dbReference type="PIRSR" id="PIRSR622684-1"/>
    </source>
</evidence>
<evidence type="ECO:0000256" key="7">
    <source>
        <dbReference type="SAM" id="MobiDB-lite"/>
    </source>
</evidence>
<name>A0A9N8YQX8_9GLOM</name>
<dbReference type="InterPro" id="IPR001300">
    <property type="entry name" value="Peptidase_C2_calpain_cat"/>
</dbReference>
<dbReference type="Gene3D" id="3.90.70.10">
    <property type="entry name" value="Cysteine proteinases"/>
    <property type="match status" value="1"/>
</dbReference>
<evidence type="ECO:0000256" key="1">
    <source>
        <dbReference type="ARBA" id="ARBA00007623"/>
    </source>
</evidence>
<dbReference type="PANTHER" id="PTHR10183">
    <property type="entry name" value="CALPAIN"/>
    <property type="match status" value="1"/>
</dbReference>
<dbReference type="AlphaFoldDB" id="A0A9N8YQX8"/>
<proteinExistence type="inferred from homology"/>
<accession>A0A9N8YQX8</accession>
<keyword evidence="10" id="KW-1185">Reference proteome</keyword>
<feature type="region of interest" description="Disordered" evidence="7">
    <location>
        <begin position="1"/>
        <end position="39"/>
    </location>
</feature>
<dbReference type="SMART" id="SM00230">
    <property type="entry name" value="CysPc"/>
    <property type="match status" value="1"/>
</dbReference>
<dbReference type="GO" id="GO:0004198">
    <property type="term" value="F:calcium-dependent cysteine-type endopeptidase activity"/>
    <property type="evidence" value="ECO:0007669"/>
    <property type="project" value="InterPro"/>
</dbReference>
<evidence type="ECO:0000256" key="2">
    <source>
        <dbReference type="ARBA" id="ARBA00022670"/>
    </source>
</evidence>
<evidence type="ECO:0000259" key="8">
    <source>
        <dbReference type="PROSITE" id="PS50203"/>
    </source>
</evidence>
<dbReference type="EMBL" id="CAJVPS010000018">
    <property type="protein sequence ID" value="CAG8441153.1"/>
    <property type="molecule type" value="Genomic_DNA"/>
</dbReference>
<gene>
    <name evidence="9" type="ORF">ALEPTO_LOCUS317</name>
</gene>
<dbReference type="PROSITE" id="PS50203">
    <property type="entry name" value="CALPAIN_CAT"/>
    <property type="match status" value="1"/>
</dbReference>
<dbReference type="Pfam" id="PF00648">
    <property type="entry name" value="Peptidase_C2"/>
    <property type="match status" value="1"/>
</dbReference>
<keyword evidence="3" id="KW-0378">Hydrolase</keyword>
<organism evidence="9 10">
    <name type="scientific">Ambispora leptoticha</name>
    <dbReference type="NCBI Taxonomy" id="144679"/>
    <lineage>
        <taxon>Eukaryota</taxon>
        <taxon>Fungi</taxon>
        <taxon>Fungi incertae sedis</taxon>
        <taxon>Mucoromycota</taxon>
        <taxon>Glomeromycotina</taxon>
        <taxon>Glomeromycetes</taxon>
        <taxon>Archaeosporales</taxon>
        <taxon>Ambisporaceae</taxon>
        <taxon>Ambispora</taxon>
    </lineage>
</organism>
<evidence type="ECO:0000256" key="3">
    <source>
        <dbReference type="ARBA" id="ARBA00022801"/>
    </source>
</evidence>
<comment type="caution">
    <text evidence="9">The sequence shown here is derived from an EMBL/GenBank/DDBJ whole genome shotgun (WGS) entry which is preliminary data.</text>
</comment>
<feature type="active site" evidence="5">
    <location>
        <position position="388"/>
    </location>
</feature>
<dbReference type="GO" id="GO:0006508">
    <property type="term" value="P:proteolysis"/>
    <property type="evidence" value="ECO:0007669"/>
    <property type="project" value="UniProtKB-KW"/>
</dbReference>
<dbReference type="Proteomes" id="UP000789508">
    <property type="component" value="Unassembled WGS sequence"/>
</dbReference>
<protein>
    <submittedName>
        <fullName evidence="9">13843_t:CDS:1</fullName>
    </submittedName>
</protein>
<evidence type="ECO:0000313" key="10">
    <source>
        <dbReference type="Proteomes" id="UP000789508"/>
    </source>
</evidence>
<evidence type="ECO:0000256" key="4">
    <source>
        <dbReference type="ARBA" id="ARBA00022807"/>
    </source>
</evidence>
<sequence>MTTTDHSESTAINFALPPLPIPPDDADATTKLYPRDKQSRKTDAYNRLNALTKQKSSQAKLSDLREIHVADLNIVHQILWTNLVLAKENKTFIDLEFDFTKDLEKCVYKNGQANSTSPNLPKDFSKIVPKRIGTLYDLSAIKGLNKGTFPKLPPDLTSLVKDVVDVNLLQNLQKLPPIPHPWMSKLETTNLILKSIPDDLLVDVKKIVPAAAQVNQGLTINDGWFTAGLNSVAKLNSPIIGDFNGDWVPVIIDDTILVYDQPTNSTDKPRTVFAKCDNPTTDFWVPLLEKAYAKLHGDYESIEWGFAAQGVEDLAGGFPSYFDSDHVDKESFWKDQLKPIQIGYDYAIKRPLDSWQQNTVFGLFHWRKNNVQYNKENQLGENGLFYNHVYILLGAYDIGGKRLVKIKSPWTGAEWKGNWSDWDDTKWKAHPQFAFALDFKPFNKDGIFFTDYDTLLNQFQTIDKCEILSDQWYLSSKWIDFPISPSKTPPPSFVFVIKAKSQSLNDDVSVKIVLQQPDSRYITPAVITSLSFEIYPASAQVLLDRAPKYYSTELRNVSYDGKLKPGVYQVIPYVTIYQGNPNNIASIPIGLRIYSETTINENENDNNFIEGNALPYISKL</sequence>
<reference evidence="9" key="1">
    <citation type="submission" date="2021-06" db="EMBL/GenBank/DDBJ databases">
        <authorList>
            <person name="Kallberg Y."/>
            <person name="Tangrot J."/>
            <person name="Rosling A."/>
        </authorList>
    </citation>
    <scope>NUCLEOTIDE SEQUENCE</scope>
    <source>
        <strain evidence="9">FL130A</strain>
    </source>
</reference>
<keyword evidence="4" id="KW-0788">Thiol protease</keyword>
<dbReference type="PRINTS" id="PR00704">
    <property type="entry name" value="CALPAIN"/>
</dbReference>
<dbReference type="InterPro" id="IPR022684">
    <property type="entry name" value="Calpain_cysteine_protease"/>
</dbReference>
<dbReference type="InterPro" id="IPR038765">
    <property type="entry name" value="Papain-like_cys_pep_sf"/>
</dbReference>
<feature type="domain" description="Calpain catalytic" evidence="8">
    <location>
        <begin position="244"/>
        <end position="468"/>
    </location>
</feature>
<dbReference type="PANTHER" id="PTHR10183:SF379">
    <property type="entry name" value="CALPAIN-5"/>
    <property type="match status" value="1"/>
</dbReference>
<evidence type="ECO:0000313" key="9">
    <source>
        <dbReference type="EMBL" id="CAG8441153.1"/>
    </source>
</evidence>
<dbReference type="SUPFAM" id="SSF54001">
    <property type="entry name" value="Cysteine proteinases"/>
    <property type="match status" value="1"/>
</dbReference>
<keyword evidence="2" id="KW-0645">Protease</keyword>
<dbReference type="OrthoDB" id="424753at2759"/>
<comment type="similarity">
    <text evidence="1">Belongs to the peptidase C2 family.</text>
</comment>